<dbReference type="InterPro" id="IPR054632">
    <property type="entry name" value="Aroma_sacti_dom"/>
</dbReference>
<evidence type="ECO:0000313" key="1">
    <source>
        <dbReference type="EMBL" id="MBR8642546.1"/>
    </source>
</evidence>
<proteinExistence type="predicted"/>
<evidence type="ECO:0000313" key="2">
    <source>
        <dbReference type="Proteomes" id="UP000682308"/>
    </source>
</evidence>
<gene>
    <name evidence="1" type="ORF">KEF29_32710</name>
</gene>
<protein>
    <submittedName>
        <fullName evidence="1">Uncharacterized protein</fullName>
    </submittedName>
</protein>
<reference evidence="1 2" key="1">
    <citation type="submission" date="2021-04" db="EMBL/GenBank/DDBJ databases">
        <title>Characterization of the biosynthetic gene cluster of new lipopeptides with antitumor activity in the genome of the marine Streptomyces PHM034.</title>
        <authorList>
            <person name="Ceniceros A."/>
            <person name="Canedo L."/>
            <person name="Mendez C."/>
            <person name="Olano C."/>
            <person name="Schleissner C."/>
            <person name="Cuevas C."/>
            <person name="De La Calle F."/>
            <person name="Salas J.A."/>
        </authorList>
    </citation>
    <scope>NUCLEOTIDE SEQUENCE [LARGE SCALE GENOMIC DNA]</scope>
    <source>
        <strain evidence="1 2">PHM034</strain>
    </source>
</reference>
<dbReference type="EMBL" id="JAGTPG010000002">
    <property type="protein sequence ID" value="MBR8642546.1"/>
    <property type="molecule type" value="Genomic_DNA"/>
</dbReference>
<keyword evidence="2" id="KW-1185">Reference proteome</keyword>
<name>A0A941FLD9_9ACTN</name>
<dbReference type="NCBIfam" id="NF045560">
    <property type="entry name" value="aroma_sacti_dom"/>
    <property type="match status" value="1"/>
</dbReference>
<accession>A0A941FLD9</accession>
<comment type="caution">
    <text evidence="1">The sequence shown here is derived from an EMBL/GenBank/DDBJ whole genome shotgun (WGS) entry which is preliminary data.</text>
</comment>
<sequence length="68" mass="7681">MSEHHGQDPLGRLRRAGIPVDQMLEPQRQVLASLTEEEVEMLISLRHRLDEATPDVVAHSEWAGGVVW</sequence>
<dbReference type="Proteomes" id="UP000682308">
    <property type="component" value="Unassembled WGS sequence"/>
</dbReference>
<organism evidence="1 2">
    <name type="scientific">Streptomyces tuirus</name>
    <dbReference type="NCBI Taxonomy" id="68278"/>
    <lineage>
        <taxon>Bacteria</taxon>
        <taxon>Bacillati</taxon>
        <taxon>Actinomycetota</taxon>
        <taxon>Actinomycetes</taxon>
        <taxon>Kitasatosporales</taxon>
        <taxon>Streptomycetaceae</taxon>
        <taxon>Streptomyces</taxon>
    </lineage>
</organism>
<dbReference type="AlphaFoldDB" id="A0A941FLD9"/>